<sequence length="245" mass="25242">MPLDLTRFHPVFFDETAEYLSTMELLLLHLDPRDPDAALLEDIGRAAHSIKGAGGTVGFRDMARLAGEVSALVAGVRQGRRPLNAELLQALQAACRALRAQLDSHRGGNGAADDAAARATALLRRLAQAPPAAADEKVSPPETAPDADARAGGAAASDDVMALLQAAGAGGLRDVTAAVRALGEAIERNAALAEQAAEDAGALRDAFRALVAAIAGLALSPGRRPLPKVRRGAGATGNDKAWPEF</sequence>
<dbReference type="GO" id="GO:0000160">
    <property type="term" value="P:phosphorelay signal transduction system"/>
    <property type="evidence" value="ECO:0007669"/>
    <property type="project" value="UniProtKB-KW"/>
</dbReference>
<dbReference type="InterPro" id="IPR036641">
    <property type="entry name" value="HPT_dom_sf"/>
</dbReference>
<keyword evidence="1" id="KW-0902">Two-component regulatory system</keyword>
<evidence type="ECO:0000259" key="4">
    <source>
        <dbReference type="PROSITE" id="PS50894"/>
    </source>
</evidence>
<dbReference type="PANTHER" id="PTHR43395">
    <property type="entry name" value="SENSOR HISTIDINE KINASE CHEA"/>
    <property type="match status" value="1"/>
</dbReference>
<keyword evidence="2" id="KW-0597">Phosphoprotein</keyword>
<dbReference type="InterPro" id="IPR051315">
    <property type="entry name" value="Bact_Chemotaxis_CheA"/>
</dbReference>
<feature type="domain" description="HPt" evidence="4">
    <location>
        <begin position="1"/>
        <end position="105"/>
    </location>
</feature>
<dbReference type="EMBL" id="AP021857">
    <property type="protein sequence ID" value="BBO21457.1"/>
    <property type="molecule type" value="Genomic_DNA"/>
</dbReference>
<gene>
    <name evidence="5" type="ORF">DSYM_21560</name>
</gene>
<dbReference type="GO" id="GO:0004672">
    <property type="term" value="F:protein kinase activity"/>
    <property type="evidence" value="ECO:0007669"/>
    <property type="project" value="UniProtKB-ARBA"/>
</dbReference>
<reference evidence="5" key="1">
    <citation type="journal article" name="DNA Res.">
        <title>The physiological potential of anammox bacteria as revealed by their core genome structure.</title>
        <authorList>
            <person name="Okubo T."/>
            <person name="Toyoda A."/>
            <person name="Fukuhara K."/>
            <person name="Uchiyama I."/>
            <person name="Harigaya Y."/>
            <person name="Kuroiwa M."/>
            <person name="Suzuki T."/>
            <person name="Murakami Y."/>
            <person name="Suwa Y."/>
            <person name="Takami H."/>
        </authorList>
    </citation>
    <scope>NUCLEOTIDE SEQUENCE</scope>
    <source>
        <strain evidence="5">317325-3</strain>
    </source>
</reference>
<dbReference type="AlphaFoldDB" id="A0A809RYP1"/>
<dbReference type="KEGG" id="ddz:DSYM_21560"/>
<dbReference type="SUPFAM" id="SSF47226">
    <property type="entry name" value="Histidine-containing phosphotransfer domain, HPT domain"/>
    <property type="match status" value="1"/>
</dbReference>
<evidence type="ECO:0000256" key="1">
    <source>
        <dbReference type="ARBA" id="ARBA00023012"/>
    </source>
</evidence>
<dbReference type="SMART" id="SM00073">
    <property type="entry name" value="HPT"/>
    <property type="match status" value="1"/>
</dbReference>
<feature type="region of interest" description="Disordered" evidence="3">
    <location>
        <begin position="225"/>
        <end position="245"/>
    </location>
</feature>
<dbReference type="Gene3D" id="1.20.120.160">
    <property type="entry name" value="HPT domain"/>
    <property type="match status" value="1"/>
</dbReference>
<evidence type="ECO:0000313" key="5">
    <source>
        <dbReference type="EMBL" id="BBO21457.1"/>
    </source>
</evidence>
<dbReference type="CDD" id="cd00088">
    <property type="entry name" value="HPT"/>
    <property type="match status" value="1"/>
</dbReference>
<dbReference type="PROSITE" id="PS50894">
    <property type="entry name" value="HPT"/>
    <property type="match status" value="1"/>
</dbReference>
<dbReference type="Proteomes" id="UP000662914">
    <property type="component" value="Chromosome"/>
</dbReference>
<feature type="region of interest" description="Disordered" evidence="3">
    <location>
        <begin position="130"/>
        <end position="152"/>
    </location>
</feature>
<evidence type="ECO:0000256" key="2">
    <source>
        <dbReference type="PROSITE-ProRule" id="PRU00110"/>
    </source>
</evidence>
<organism evidence="5 6">
    <name type="scientific">Candidatus Desulfobacillus denitrificans</name>
    <dbReference type="NCBI Taxonomy" id="2608985"/>
    <lineage>
        <taxon>Bacteria</taxon>
        <taxon>Pseudomonadati</taxon>
        <taxon>Pseudomonadota</taxon>
        <taxon>Betaproteobacteria</taxon>
        <taxon>Candidatus Desulfobacillus</taxon>
    </lineage>
</organism>
<feature type="modified residue" description="Phosphohistidine" evidence="2">
    <location>
        <position position="48"/>
    </location>
</feature>
<proteinExistence type="predicted"/>
<dbReference type="Pfam" id="PF01627">
    <property type="entry name" value="Hpt"/>
    <property type="match status" value="1"/>
</dbReference>
<accession>A0A809RYP1</accession>
<evidence type="ECO:0000313" key="6">
    <source>
        <dbReference type="Proteomes" id="UP000662914"/>
    </source>
</evidence>
<name>A0A809RYP1_9PROT</name>
<dbReference type="PANTHER" id="PTHR43395:SF10">
    <property type="entry name" value="CHEMOTAXIS PROTEIN CHEA"/>
    <property type="match status" value="1"/>
</dbReference>
<protein>
    <recommendedName>
        <fullName evidence="4">HPt domain-containing protein</fullName>
    </recommendedName>
</protein>
<evidence type="ECO:0000256" key="3">
    <source>
        <dbReference type="SAM" id="MobiDB-lite"/>
    </source>
</evidence>
<dbReference type="InterPro" id="IPR008207">
    <property type="entry name" value="Sig_transdc_His_kin_Hpt_dom"/>
</dbReference>